<sequence>MRHSGNWSTVIDQTYGGEGVTMKIYVYDEVGRFVTVSSLSLGTRELETHLTGVRLRREELDQLPLF</sequence>
<evidence type="ECO:0000313" key="1">
    <source>
        <dbReference type="EMBL" id="CRY97803.1"/>
    </source>
</evidence>
<organism evidence="1">
    <name type="scientific">uncultured prokaryote</name>
    <dbReference type="NCBI Taxonomy" id="198431"/>
    <lineage>
        <taxon>unclassified sequences</taxon>
        <taxon>environmental samples</taxon>
    </lineage>
</organism>
<name>A0A0H5Q798_9ZZZZ</name>
<reference evidence="1" key="2">
    <citation type="submission" date="2015-07" db="EMBL/GenBank/DDBJ databases">
        <title>Plasmids, circular viruses and viroids from rat gut.</title>
        <authorList>
            <person name="Jorgensen T.J."/>
            <person name="Hansen M.A."/>
            <person name="Xu Z."/>
            <person name="Tabak M.A."/>
            <person name="Sorensen S.J."/>
            <person name="Hansen L.H."/>
        </authorList>
    </citation>
    <scope>NUCLEOTIDE SEQUENCE</scope>
    <source>
        <strain evidence="1">RGFK1750</strain>
    </source>
</reference>
<accession>A0A0H5Q798</accession>
<dbReference type="AlphaFoldDB" id="A0A0H5Q798"/>
<proteinExistence type="predicted"/>
<dbReference type="EMBL" id="LN854252">
    <property type="protein sequence ID" value="CRY97803.1"/>
    <property type="molecule type" value="Genomic_DNA"/>
</dbReference>
<reference evidence="1" key="1">
    <citation type="submission" date="2015-06" db="EMBL/GenBank/DDBJ databases">
        <authorList>
            <person name="Joergensen T."/>
        </authorList>
    </citation>
    <scope>NUCLEOTIDE SEQUENCE</scope>
    <source>
        <strain evidence="1">RGFK1750</strain>
    </source>
</reference>
<protein>
    <submittedName>
        <fullName evidence="1">Uncharacterized protein</fullName>
    </submittedName>
</protein>